<accession>A0A9N9MYM8</accession>
<keyword evidence="2" id="KW-0472">Membrane</keyword>
<dbReference type="EMBL" id="OU892282">
    <property type="protein sequence ID" value="CAG9770203.1"/>
    <property type="molecule type" value="Genomic_DNA"/>
</dbReference>
<name>A0A9N9MYM8_9CUCU</name>
<evidence type="ECO:0000313" key="4">
    <source>
        <dbReference type="Proteomes" id="UP001152799"/>
    </source>
</evidence>
<dbReference type="Proteomes" id="UP001152799">
    <property type="component" value="Chromosome 6"/>
</dbReference>
<feature type="transmembrane region" description="Helical" evidence="2">
    <location>
        <begin position="407"/>
        <end position="426"/>
    </location>
</feature>
<gene>
    <name evidence="3" type="ORF">CEUTPL_LOCUS10659</name>
</gene>
<keyword evidence="2" id="KW-0812">Transmembrane</keyword>
<proteinExistence type="predicted"/>
<dbReference type="AlphaFoldDB" id="A0A9N9MYM8"/>
<keyword evidence="2" id="KW-1133">Transmembrane helix</keyword>
<evidence type="ECO:0000256" key="1">
    <source>
        <dbReference type="SAM" id="MobiDB-lite"/>
    </source>
</evidence>
<feature type="compositionally biased region" description="Basic and acidic residues" evidence="1">
    <location>
        <begin position="156"/>
        <end position="176"/>
    </location>
</feature>
<evidence type="ECO:0000256" key="2">
    <source>
        <dbReference type="SAM" id="Phobius"/>
    </source>
</evidence>
<sequence length="469" mass="53597">MSGAIVLSENRVIYDGSLVDISIDDLAIINHTLYEVEVPTFYQNEDNEIEDSRNNKLKPEIFLKNYQTLVETAIRKKLQNMTGVQKNFKREQRNVKEEQINVEKVQDDDVIIDTVENQDCFLRMFFYQALLVYAFVTSALSLLNTCQICKNCSNEPPHEKPATEATEKSENPSETFGEKIAEDNTSEDSSQNAAPVGPLFDDDSIGSSTLNLEVFSVKNTAHVEQCKPCSEPMSLRQESPFLTASKCVTMLILPIILTLILYFLMKNTYIDNTKQDNSFNYLPSLNNTSPNIQTANYITNFNENMENSTNQQEINYILKHVYSVLTEFQENNTDIKTHSIRGHYSYKSSTNKGNSTQECFNNDTDLKTFNFSVFILLFFAVIFYSKLSETKLSSTNSLNNNLNKCLMAFLVTWTPSVIDMVVSRILTTRQPNIFSTLLLLFGNMDKLFSVNENIKLFKHFIKPNNKINI</sequence>
<evidence type="ECO:0000313" key="3">
    <source>
        <dbReference type="EMBL" id="CAG9770203.1"/>
    </source>
</evidence>
<keyword evidence="4" id="KW-1185">Reference proteome</keyword>
<organism evidence="3 4">
    <name type="scientific">Ceutorhynchus assimilis</name>
    <name type="common">cabbage seed weevil</name>
    <dbReference type="NCBI Taxonomy" id="467358"/>
    <lineage>
        <taxon>Eukaryota</taxon>
        <taxon>Metazoa</taxon>
        <taxon>Ecdysozoa</taxon>
        <taxon>Arthropoda</taxon>
        <taxon>Hexapoda</taxon>
        <taxon>Insecta</taxon>
        <taxon>Pterygota</taxon>
        <taxon>Neoptera</taxon>
        <taxon>Endopterygota</taxon>
        <taxon>Coleoptera</taxon>
        <taxon>Polyphaga</taxon>
        <taxon>Cucujiformia</taxon>
        <taxon>Curculionidae</taxon>
        <taxon>Ceutorhynchinae</taxon>
        <taxon>Ceutorhynchus</taxon>
    </lineage>
</organism>
<feature type="transmembrane region" description="Helical" evidence="2">
    <location>
        <begin position="248"/>
        <end position="265"/>
    </location>
</feature>
<reference evidence="3" key="1">
    <citation type="submission" date="2022-01" db="EMBL/GenBank/DDBJ databases">
        <authorList>
            <person name="King R."/>
        </authorList>
    </citation>
    <scope>NUCLEOTIDE SEQUENCE</scope>
</reference>
<protein>
    <submittedName>
        <fullName evidence="3">Uncharacterized protein</fullName>
    </submittedName>
</protein>
<feature type="transmembrane region" description="Helical" evidence="2">
    <location>
        <begin position="369"/>
        <end position="387"/>
    </location>
</feature>
<feature type="region of interest" description="Disordered" evidence="1">
    <location>
        <begin position="154"/>
        <end position="176"/>
    </location>
</feature>
<dbReference type="OrthoDB" id="6750578at2759"/>